<dbReference type="PANTHER" id="PTHR31691">
    <property type="entry name" value="ROTATIN"/>
    <property type="match status" value="1"/>
</dbReference>
<reference evidence="2" key="1">
    <citation type="submission" date="2025-08" db="UniProtKB">
        <authorList>
            <consortium name="RefSeq"/>
        </authorList>
    </citation>
    <scope>IDENTIFICATION</scope>
</reference>
<dbReference type="Pfam" id="PF14726">
    <property type="entry name" value="RTTN_N"/>
    <property type="match status" value="1"/>
</dbReference>
<feature type="domain" description="Rotatin N-terminal" evidence="1">
    <location>
        <begin position="17"/>
        <end position="104"/>
    </location>
</feature>
<dbReference type="GeneID" id="106127003"/>
<dbReference type="Proteomes" id="UP000694872">
    <property type="component" value="Unplaced"/>
</dbReference>
<dbReference type="GO" id="GO:0010457">
    <property type="term" value="P:centriole-centriole cohesion"/>
    <property type="evidence" value="ECO:0007669"/>
    <property type="project" value="TreeGrafter"/>
</dbReference>
<sequence length="2008" mass="225585">MEVLSSYIKKLDHPLKEIRERSLQLLTEKLKLGWQLEDELSSTRKLLECLLAWFQVQKPTLQCEALCLLLTAIKTKSGSYIVKEMGINKMLNDLKEIKNKVDTEALVLFDDVVDTLYFLKTVESENDLVPPLILGSSTSSESTQGLNGDYHNSPHQEDLTNQQDLFSLKYDRRANSSTMSMTSDGIKVLLFPWVDICPSDLKTIVLLEDALKVVKSIRRCCRFICDVFLKDFPPEIFLNRPTIVNTLVMMADGQKTSHPGEALYVLRCITHALHQRLEQLFSIELVHTKNKVSIEVKESYDEVNAELEKIAGGFNLQGAEDSITPLRQIPAPIFALNTAYSVLSIMSRSIALLDPNESEVLNMRQLNTCLDLIDSLIQLLLKCVSEQFWIAEHSYKTHKDIAHKTCMLMRMLGDLLIKYRQSFMENTDRDHHRIAWLRLMSIAEKLLDWAKKSPLPPSSMIVALQASQLDPVIELLYPDLSRRINDTLSKCKSALDQEHKNKYKALKELYTSMDFAVKFMKNNNIDRNLKEVLKEIQNSIPILGLQHSEVFLEDICNILLMKTNNLSDDNDWSVVRNIALKLMSHNIEWVKVKFYQKLEVMVNSILFSNEVYQSEHEQCLMLLCDVGILTEICCHGLSSNLEQVKSSASEIMLYLLRGRLVLSESCWWRLLASLLPILPLLHVYAAHDTPIGKAICKSLEPDIVERMGVSFAEMVSGLARLLFVKCVVVQLEAAHSLCRLLDDDQYLPPRESLRSDLLLNALRRVEPEEFNLDSSSSFTKSPQTAGLVQILEVLKQDLRWEGVGKTYVANTSRPGLEPSLRRSTLQQLAVLLRQHDSHDVFLQHDGVNLVVSLLRLSLMVEDYLAFPECAISCVSVLNSVCFASRHNLVKITDLPLLLLRVILAFPSNESCVLMSAQILSLVAWSGFVLQDIDSSRQKVPALPHCVTERTSLPYHVNSYWNTSPNAEHCTLEWLLSEDEWRRCVRIRWWCTWAGGVRAVRTALAALPPLPAPAPAPHDLALMRSACVIHSTTKGLLALENATSHAQVLEALALLQSHATLVCSSSTSLKEYGALPWQHIRRFLCAPPASTNDTALLIALLRFIISYMDNVPSNRTTMSWIISYFICNDVAVISLLSRDRLYPQQTSQEDIEVIQLHIHIVKVIWRCVRLLDIQDEYDDKRMESLLKILLSCLENIDMKNFHMQGYLNEVMRCIRYALYSRYCHLSEDTLIEALNILTKTFFNCGVGSGFKSQGCKEDALLALMAILRQIYENDVPVQRWSEAWCGGALQTTAACVRCERASLRAAALHVMAALTQYTQLLPHILQCISSESICQYALNILLRCGEANIVRAAAASLLAAVTARSTPHSTVFENDIIIQLKEADFLESCLQIFIDFCDEKKYQNYLQPNMPLSVLERRSELEVRARKSGELRLSPSEEVVQPPPSVDLVVGVADVLHNINAFKNCPVDVWNEQGVYRIMFRCASWSCGNLEQRHRVRAAVCRALAAAATRKCVRASLANTKDCLVNLLLTLTTTDEGDDDEKSARTQTFSLLAALLPERSAGDVVWSDLIHRQAMPFFTIVMHSLQTDDDELQDAAMHCLTQLIKSASNKKHADKTSDESFIEFFSNMKYENVVQSARSGAGDSGRDDCQPEYLCEELCKLLINTFQELFDKRKCEASQEEAWVRVSSCLCVLVSCCARCRAYGTHRQLPRALLAALRVTRDHLAMHGKPADVIRNANHEPVLNTLYWLLTLISSLMLDCPAAKEAFADNITCSLNKLWPWCMMTEQLRTAIMHLLVTFTNDCPKAWACMCACVGGRNLVGEVCRVVGRGGGPLLPALRTLRHCAAHHHCRAILLKSEVLSFMSKTCGRGASWSAACGAWARLCTALARHADGGAALLALPALRPPHPRLLPALTHAAHHHRAAFLHAPDLLEFLSAALLTGNTSEVVLAARAAWALAANNHRAKLVLRGAGVTSAVQSALQRHHRSTAEDAQQALQLLTYTYNVLQAM</sequence>
<evidence type="ECO:0000259" key="1">
    <source>
        <dbReference type="Pfam" id="PF14726"/>
    </source>
</evidence>
<dbReference type="GO" id="GO:0005814">
    <property type="term" value="C:centriole"/>
    <property type="evidence" value="ECO:0007669"/>
    <property type="project" value="TreeGrafter"/>
</dbReference>
<dbReference type="KEGG" id="pxu:106127003"/>
<dbReference type="RefSeq" id="XP_013180372.1">
    <property type="nucleotide sequence ID" value="XM_013324918.1"/>
</dbReference>
<evidence type="ECO:0000313" key="2">
    <source>
        <dbReference type="RefSeq" id="XP_013180372.1"/>
    </source>
</evidence>
<dbReference type="PANTHER" id="PTHR31691:SF1">
    <property type="entry name" value="ROTATIN"/>
    <property type="match status" value="1"/>
</dbReference>
<proteinExistence type="predicted"/>
<dbReference type="SUPFAM" id="SSF48371">
    <property type="entry name" value="ARM repeat"/>
    <property type="match status" value="1"/>
</dbReference>
<name>A0AAJ6ZWH2_PAPXU</name>
<dbReference type="InterPro" id="IPR016024">
    <property type="entry name" value="ARM-type_fold"/>
</dbReference>
<dbReference type="InterPro" id="IPR029249">
    <property type="entry name" value="Rotatin_N"/>
</dbReference>
<dbReference type="InterPro" id="IPR030791">
    <property type="entry name" value="Rotatin"/>
</dbReference>
<gene>
    <name evidence="2" type="primary">LOC106127003</name>
</gene>
<organism evidence="2">
    <name type="scientific">Papilio xuthus</name>
    <name type="common">Asian swallowtail butterfly</name>
    <dbReference type="NCBI Taxonomy" id="66420"/>
    <lineage>
        <taxon>Eukaryota</taxon>
        <taxon>Metazoa</taxon>
        <taxon>Ecdysozoa</taxon>
        <taxon>Arthropoda</taxon>
        <taxon>Hexapoda</taxon>
        <taxon>Insecta</taxon>
        <taxon>Pterygota</taxon>
        <taxon>Neoptera</taxon>
        <taxon>Endopterygota</taxon>
        <taxon>Lepidoptera</taxon>
        <taxon>Glossata</taxon>
        <taxon>Ditrysia</taxon>
        <taxon>Papilionoidea</taxon>
        <taxon>Papilionidae</taxon>
        <taxon>Papilioninae</taxon>
        <taxon>Papilio</taxon>
    </lineage>
</organism>
<dbReference type="GO" id="GO:0007099">
    <property type="term" value="P:centriole replication"/>
    <property type="evidence" value="ECO:0007669"/>
    <property type="project" value="TreeGrafter"/>
</dbReference>
<dbReference type="GO" id="GO:0036064">
    <property type="term" value="C:ciliary basal body"/>
    <property type="evidence" value="ECO:0007669"/>
    <property type="project" value="InterPro"/>
</dbReference>
<protein>
    <submittedName>
        <fullName evidence="2">Rotatin-like</fullName>
    </submittedName>
</protein>
<dbReference type="GO" id="GO:0032053">
    <property type="term" value="P:ciliary basal body organization"/>
    <property type="evidence" value="ECO:0007669"/>
    <property type="project" value="TreeGrafter"/>
</dbReference>
<accession>A0AAJ6ZWH2</accession>
<dbReference type="GO" id="GO:0005813">
    <property type="term" value="C:centrosome"/>
    <property type="evidence" value="ECO:0007669"/>
    <property type="project" value="InterPro"/>
</dbReference>